<dbReference type="GO" id="GO:0030973">
    <property type="term" value="F:molybdate ion binding"/>
    <property type="evidence" value="ECO:0007669"/>
    <property type="project" value="TreeGrafter"/>
</dbReference>
<evidence type="ECO:0000313" key="5">
    <source>
        <dbReference type="Proteomes" id="UP000593766"/>
    </source>
</evidence>
<dbReference type="InterPro" id="IPR050682">
    <property type="entry name" value="ModA/WtpA"/>
</dbReference>
<evidence type="ECO:0000256" key="2">
    <source>
        <dbReference type="ARBA" id="ARBA00022729"/>
    </source>
</evidence>
<keyword evidence="3" id="KW-1133">Transmembrane helix</keyword>
<dbReference type="Pfam" id="PF13531">
    <property type="entry name" value="SBP_bac_11"/>
    <property type="match status" value="1"/>
</dbReference>
<dbReference type="GeneID" id="59454672"/>
<dbReference type="Proteomes" id="UP000593766">
    <property type="component" value="Chromosome"/>
</dbReference>
<dbReference type="GO" id="GO:0015689">
    <property type="term" value="P:molybdate ion transport"/>
    <property type="evidence" value="ECO:0007669"/>
    <property type="project" value="InterPro"/>
</dbReference>
<dbReference type="AlphaFoldDB" id="A0A7M1UNU7"/>
<keyword evidence="5" id="KW-1185">Reference proteome</keyword>
<sequence>MAFRAYLFLSLITLILIAYIIIYPSLAPVGKPEEILFLLPPSLYKPLQPYIDQFNSDSSAYKITVYVQPTGSLITRIRLSGEGDVFGSADSEYMRAMLEEGLVYGDKVFLVSYSIPALIVPKGNPSNITRLQDLVAKEVKIAIADPETAPSGKMAVNLLKYNGVYEAVKDRLIILADATQVAKQVSLGLVDVAIAYHFIYYWYPGETDIVWLDPTEIPGIDCQLIGVLKTSKNPELAERVLKTILEKARMDSEMRKLGYFQAIEDLKNITPYTDFQWPIPPACYMGGARG</sequence>
<organism evidence="4 5">
    <name type="scientific">Thermosphaera chiliense</name>
    <dbReference type="NCBI Taxonomy" id="3402707"/>
    <lineage>
        <taxon>Archaea</taxon>
        <taxon>Thermoproteota</taxon>
        <taxon>Thermoprotei</taxon>
        <taxon>Desulfurococcales</taxon>
        <taxon>Desulfurococcaceae</taxon>
        <taxon>Thermosphaera</taxon>
    </lineage>
</organism>
<dbReference type="InterPro" id="IPR005950">
    <property type="entry name" value="ModA"/>
</dbReference>
<keyword evidence="1" id="KW-0479">Metal-binding</keyword>
<keyword evidence="2" id="KW-0732">Signal</keyword>
<dbReference type="OrthoDB" id="15033at2157"/>
<dbReference type="SUPFAM" id="SSF53850">
    <property type="entry name" value="Periplasmic binding protein-like II"/>
    <property type="match status" value="1"/>
</dbReference>
<evidence type="ECO:0000313" key="4">
    <source>
        <dbReference type="EMBL" id="QOR93935.1"/>
    </source>
</evidence>
<proteinExistence type="predicted"/>
<feature type="transmembrane region" description="Helical" evidence="3">
    <location>
        <begin position="7"/>
        <end position="26"/>
    </location>
</feature>
<name>A0A7M1UNU7_9CREN</name>
<dbReference type="PANTHER" id="PTHR30632:SF0">
    <property type="entry name" value="SULFATE-BINDING PROTEIN"/>
    <property type="match status" value="1"/>
</dbReference>
<dbReference type="PANTHER" id="PTHR30632">
    <property type="entry name" value="MOLYBDATE-BINDING PERIPLASMIC PROTEIN"/>
    <property type="match status" value="1"/>
</dbReference>
<evidence type="ECO:0000256" key="1">
    <source>
        <dbReference type="ARBA" id="ARBA00022723"/>
    </source>
</evidence>
<gene>
    <name evidence="4" type="primary">modA</name>
    <name evidence="4" type="ORF">IMZ38_04600</name>
</gene>
<dbReference type="KEGG" id="tcs:IMZ38_04600"/>
<dbReference type="RefSeq" id="WP_193435740.1">
    <property type="nucleotide sequence ID" value="NZ_CP063144.1"/>
</dbReference>
<accession>A0A7M1UNU7</accession>
<dbReference type="EMBL" id="CP063144">
    <property type="protein sequence ID" value="QOR93935.1"/>
    <property type="molecule type" value="Genomic_DNA"/>
</dbReference>
<protein>
    <submittedName>
        <fullName evidence="4">Molybdate ABC transporter substrate-binding protein</fullName>
    </submittedName>
</protein>
<reference evidence="4 5" key="1">
    <citation type="submission" date="2020-10" db="EMBL/GenBank/DDBJ databases">
        <title>Complete genome sequence of Thermosphaera aggregans strain 3507.</title>
        <authorList>
            <person name="Zayulina K.S."/>
            <person name="Elcheninov A.G."/>
            <person name="Toshchakov S.V."/>
            <person name="Kublanov I.V."/>
            <person name="Kochetkova T.V."/>
        </authorList>
    </citation>
    <scope>NUCLEOTIDE SEQUENCE [LARGE SCALE GENOMIC DNA]</scope>
    <source>
        <strain evidence="4 5">3507</strain>
    </source>
</reference>
<keyword evidence="3" id="KW-0812">Transmembrane</keyword>
<dbReference type="GO" id="GO:0046872">
    <property type="term" value="F:metal ion binding"/>
    <property type="evidence" value="ECO:0007669"/>
    <property type="project" value="UniProtKB-KW"/>
</dbReference>
<dbReference type="NCBIfam" id="TIGR01256">
    <property type="entry name" value="modA"/>
    <property type="match status" value="1"/>
</dbReference>
<keyword evidence="3" id="KW-0472">Membrane</keyword>
<dbReference type="Gene3D" id="3.40.190.10">
    <property type="entry name" value="Periplasmic binding protein-like II"/>
    <property type="match status" value="2"/>
</dbReference>
<evidence type="ECO:0000256" key="3">
    <source>
        <dbReference type="SAM" id="Phobius"/>
    </source>
</evidence>